<gene>
    <name evidence="3" type="ORF">EB796_024693</name>
</gene>
<dbReference type="PANTHER" id="PTHR23334:SF20">
    <property type="entry name" value="BASIC LEUCINE ZIPPER 24"/>
    <property type="match status" value="1"/>
</dbReference>
<dbReference type="GO" id="GO:0000978">
    <property type="term" value="F:RNA polymerase II cis-regulatory region sequence-specific DNA binding"/>
    <property type="evidence" value="ECO:0007669"/>
    <property type="project" value="TreeGrafter"/>
</dbReference>
<evidence type="ECO:0000259" key="2">
    <source>
        <dbReference type="PROSITE" id="PS50217"/>
    </source>
</evidence>
<dbReference type="AlphaFoldDB" id="A0A7J7ISS3"/>
<dbReference type="GO" id="GO:0006351">
    <property type="term" value="P:DNA-templated transcription"/>
    <property type="evidence" value="ECO:0007669"/>
    <property type="project" value="InterPro"/>
</dbReference>
<reference evidence="3" key="1">
    <citation type="submission" date="2020-06" db="EMBL/GenBank/DDBJ databases">
        <title>Draft genome of Bugula neritina, a colonial animal packing powerful symbionts and potential medicines.</title>
        <authorList>
            <person name="Rayko M."/>
        </authorList>
    </citation>
    <scope>NUCLEOTIDE SEQUENCE [LARGE SCALE GENOMIC DNA]</scope>
    <source>
        <strain evidence="3">Kwan_BN1</strain>
    </source>
</reference>
<accession>A0A7J7ISS3</accession>
<feature type="compositionally biased region" description="Low complexity" evidence="1">
    <location>
        <begin position="130"/>
        <end position="141"/>
    </location>
</feature>
<dbReference type="InterPro" id="IPR031106">
    <property type="entry name" value="C/EBP"/>
</dbReference>
<dbReference type="PANTHER" id="PTHR23334">
    <property type="entry name" value="CCAAT/ENHANCER BINDING PROTEIN"/>
    <property type="match status" value="1"/>
</dbReference>
<protein>
    <recommendedName>
        <fullName evidence="2">BZIP domain-containing protein</fullName>
    </recommendedName>
</protein>
<dbReference type="CDD" id="cd14693">
    <property type="entry name" value="bZIP_CEBP"/>
    <property type="match status" value="1"/>
</dbReference>
<keyword evidence="4" id="KW-1185">Reference proteome</keyword>
<dbReference type="SUPFAM" id="SSF57959">
    <property type="entry name" value="Leucine zipper domain"/>
    <property type="match status" value="1"/>
</dbReference>
<comment type="caution">
    <text evidence="3">The sequence shown here is derived from an EMBL/GenBank/DDBJ whole genome shotgun (WGS) entry which is preliminary data.</text>
</comment>
<dbReference type="OrthoDB" id="10032067at2759"/>
<feature type="compositionally biased region" description="Low complexity" evidence="1">
    <location>
        <begin position="90"/>
        <end position="102"/>
    </location>
</feature>
<dbReference type="GO" id="GO:0000981">
    <property type="term" value="F:DNA-binding transcription factor activity, RNA polymerase II-specific"/>
    <property type="evidence" value="ECO:0007669"/>
    <property type="project" value="TreeGrafter"/>
</dbReference>
<dbReference type="Proteomes" id="UP000593567">
    <property type="component" value="Unassembled WGS sequence"/>
</dbReference>
<evidence type="ECO:0000256" key="1">
    <source>
        <dbReference type="SAM" id="MobiDB-lite"/>
    </source>
</evidence>
<feature type="domain" description="BZIP" evidence="2">
    <location>
        <begin position="205"/>
        <end position="268"/>
    </location>
</feature>
<proteinExistence type="predicted"/>
<evidence type="ECO:0000313" key="4">
    <source>
        <dbReference type="Proteomes" id="UP000593567"/>
    </source>
</evidence>
<dbReference type="SMART" id="SM00338">
    <property type="entry name" value="BRLZ"/>
    <property type="match status" value="1"/>
</dbReference>
<dbReference type="InterPro" id="IPR004827">
    <property type="entry name" value="bZIP"/>
</dbReference>
<name>A0A7J7ISS3_BUGNE</name>
<feature type="region of interest" description="Disordered" evidence="1">
    <location>
        <begin position="80"/>
        <end position="166"/>
    </location>
</feature>
<dbReference type="InterPro" id="IPR046347">
    <property type="entry name" value="bZIP_sf"/>
</dbReference>
<dbReference type="Gene3D" id="1.20.5.170">
    <property type="match status" value="1"/>
</dbReference>
<evidence type="ECO:0000313" key="3">
    <source>
        <dbReference type="EMBL" id="KAF6016982.1"/>
    </source>
</evidence>
<sequence>MMSYEMPFYDNDNQQLKGQMLADDSSVATLLTGWKGEENGDIEAILQSQADHQVPTFNGSSRRPGVLNLTRNAVKFEPRSCQEMEQQYRASSASPHPSPYHANNTVFNYSNNGMQRSSASPMSPHRQMQPSAPHSPYSPHSQVSPVSPRNPAAMSPHSRSNSCSPVHPYLNTVFGRYADTNLDMSGYVGGYASDMHNLKRMDKNSESYRAKRERNNIAVRRSREKKKQREIENEVRVQELTDENSKLQNRLDVVIKEMKLLKVAVPKHWRLSA</sequence>
<dbReference type="Pfam" id="PF07716">
    <property type="entry name" value="bZIP_2"/>
    <property type="match status" value="1"/>
</dbReference>
<organism evidence="3 4">
    <name type="scientific">Bugula neritina</name>
    <name type="common">Brown bryozoan</name>
    <name type="synonym">Sertularia neritina</name>
    <dbReference type="NCBI Taxonomy" id="10212"/>
    <lineage>
        <taxon>Eukaryota</taxon>
        <taxon>Metazoa</taxon>
        <taxon>Spiralia</taxon>
        <taxon>Lophotrochozoa</taxon>
        <taxon>Bryozoa</taxon>
        <taxon>Gymnolaemata</taxon>
        <taxon>Cheilostomatida</taxon>
        <taxon>Flustrina</taxon>
        <taxon>Buguloidea</taxon>
        <taxon>Bugulidae</taxon>
        <taxon>Bugula</taxon>
    </lineage>
</organism>
<dbReference type="EMBL" id="VXIV02003444">
    <property type="protein sequence ID" value="KAF6016982.1"/>
    <property type="molecule type" value="Genomic_DNA"/>
</dbReference>
<dbReference type="PROSITE" id="PS50217">
    <property type="entry name" value="BZIP"/>
    <property type="match status" value="1"/>
</dbReference>
<feature type="compositionally biased region" description="Polar residues" evidence="1">
    <location>
        <begin position="103"/>
        <end position="129"/>
    </location>
</feature>